<evidence type="ECO:0000313" key="2">
    <source>
        <dbReference type="Proteomes" id="UP001054945"/>
    </source>
</evidence>
<accession>A0AAV4QQW3</accession>
<dbReference type="AlphaFoldDB" id="A0AAV4QQW3"/>
<proteinExistence type="predicted"/>
<name>A0AAV4QQW3_CAEEX</name>
<keyword evidence="2" id="KW-1185">Reference proteome</keyword>
<reference evidence="1 2" key="1">
    <citation type="submission" date="2021-06" db="EMBL/GenBank/DDBJ databases">
        <title>Caerostris extrusa draft genome.</title>
        <authorList>
            <person name="Kono N."/>
            <person name="Arakawa K."/>
        </authorList>
    </citation>
    <scope>NUCLEOTIDE SEQUENCE [LARGE SCALE GENOMIC DNA]</scope>
</reference>
<gene>
    <name evidence="1" type="primary">DYHC_2</name>
    <name evidence="1" type="ORF">CEXT_586081</name>
</gene>
<dbReference type="Proteomes" id="UP001054945">
    <property type="component" value="Unassembled WGS sequence"/>
</dbReference>
<evidence type="ECO:0000313" key="1">
    <source>
        <dbReference type="EMBL" id="GIY10577.1"/>
    </source>
</evidence>
<protein>
    <submittedName>
        <fullName evidence="1">Dynein beta chain, ciliary</fullName>
    </submittedName>
</protein>
<dbReference type="EMBL" id="BPLR01006542">
    <property type="protein sequence ID" value="GIY10577.1"/>
    <property type="molecule type" value="Genomic_DNA"/>
</dbReference>
<organism evidence="1 2">
    <name type="scientific">Caerostris extrusa</name>
    <name type="common">Bark spider</name>
    <name type="synonym">Caerostris bankana</name>
    <dbReference type="NCBI Taxonomy" id="172846"/>
    <lineage>
        <taxon>Eukaryota</taxon>
        <taxon>Metazoa</taxon>
        <taxon>Ecdysozoa</taxon>
        <taxon>Arthropoda</taxon>
        <taxon>Chelicerata</taxon>
        <taxon>Arachnida</taxon>
        <taxon>Araneae</taxon>
        <taxon>Araneomorphae</taxon>
        <taxon>Entelegynae</taxon>
        <taxon>Araneoidea</taxon>
        <taxon>Araneidae</taxon>
        <taxon>Caerostris</taxon>
    </lineage>
</organism>
<sequence length="174" mass="20485">MIDSESEDLRVEHIRITSQQVLNYDIGHWKDIIWKKTIKLFLSTFLTYSNYYSTFKITAENYKEEILFGNVCNFPLNQYQDIFGKVITLYFVTLLITADGQMKLLKIFLVILKILEQPCHTIDVFDWDLRNIFNSITDMLSKWVPVIREVLELTPEHILAQVDQGPSSEILFLE</sequence>
<comment type="caution">
    <text evidence="1">The sequence shown here is derived from an EMBL/GenBank/DDBJ whole genome shotgun (WGS) entry which is preliminary data.</text>
</comment>